<dbReference type="AlphaFoldDB" id="A0A8K0G2L7"/>
<dbReference type="InterPro" id="IPR009003">
    <property type="entry name" value="Peptidase_S1_PA"/>
</dbReference>
<organism evidence="9 10">
    <name type="scientific">Ignelater luminosus</name>
    <name type="common">Cucubano</name>
    <name type="synonym">Pyrophorus luminosus</name>
    <dbReference type="NCBI Taxonomy" id="2038154"/>
    <lineage>
        <taxon>Eukaryota</taxon>
        <taxon>Metazoa</taxon>
        <taxon>Ecdysozoa</taxon>
        <taxon>Arthropoda</taxon>
        <taxon>Hexapoda</taxon>
        <taxon>Insecta</taxon>
        <taxon>Pterygota</taxon>
        <taxon>Neoptera</taxon>
        <taxon>Endopterygota</taxon>
        <taxon>Coleoptera</taxon>
        <taxon>Polyphaga</taxon>
        <taxon>Elateriformia</taxon>
        <taxon>Elateroidea</taxon>
        <taxon>Elateridae</taxon>
        <taxon>Agrypninae</taxon>
        <taxon>Pyrophorini</taxon>
        <taxon>Ignelater</taxon>
    </lineage>
</organism>
<evidence type="ECO:0000256" key="5">
    <source>
        <dbReference type="ARBA" id="ARBA00022825"/>
    </source>
</evidence>
<dbReference type="PANTHER" id="PTHR24264:SF65">
    <property type="entry name" value="SRCR DOMAIN-CONTAINING PROTEIN"/>
    <property type="match status" value="1"/>
</dbReference>
<keyword evidence="4 7" id="KW-0378">Hydrolase</keyword>
<evidence type="ECO:0000256" key="1">
    <source>
        <dbReference type="ARBA" id="ARBA00004613"/>
    </source>
</evidence>
<evidence type="ECO:0000256" key="7">
    <source>
        <dbReference type="RuleBase" id="RU363034"/>
    </source>
</evidence>
<evidence type="ECO:0000256" key="6">
    <source>
        <dbReference type="ARBA" id="ARBA00023157"/>
    </source>
</evidence>
<dbReference type="GO" id="GO:0004252">
    <property type="term" value="F:serine-type endopeptidase activity"/>
    <property type="evidence" value="ECO:0007669"/>
    <property type="project" value="InterPro"/>
</dbReference>
<keyword evidence="10" id="KW-1185">Reference proteome</keyword>
<dbReference type="PROSITE" id="PS50240">
    <property type="entry name" value="TRYPSIN_DOM"/>
    <property type="match status" value="1"/>
</dbReference>
<proteinExistence type="predicted"/>
<keyword evidence="3 7" id="KW-0645">Protease</keyword>
<evidence type="ECO:0000256" key="2">
    <source>
        <dbReference type="ARBA" id="ARBA00022525"/>
    </source>
</evidence>
<evidence type="ECO:0000256" key="3">
    <source>
        <dbReference type="ARBA" id="ARBA00022670"/>
    </source>
</evidence>
<dbReference type="InterPro" id="IPR033116">
    <property type="entry name" value="TRYPSIN_SER"/>
</dbReference>
<keyword evidence="2" id="KW-0964">Secreted</keyword>
<dbReference type="InterPro" id="IPR050127">
    <property type="entry name" value="Serine_Proteases_S1"/>
</dbReference>
<sequence>AERDWSNITPVDIDPFGLNLKDFNITTPRIVGGDEAIPHSHPHQVALFIKLSTSTLFCGGTIISPRYILTAAHCMDKAKEVEVLLGAHNIRKEEPTQKRIKSNKFIIHERWSSFFFRNDIALIELPEEIEFNQYIQPIALPCHSDKGNTLVGEQTTVSGWGRDSDKVTTISPVLRQVSSKVISRLTCMLRFRRLIPKTQVCLSGKGRKGACNGDSGGPLVGKKANGQIVEYGIVSFILVAGCERGWPSGFTRVSSYLDWINKKTGIPICD</sequence>
<keyword evidence="5 7" id="KW-0720">Serine protease</keyword>
<comment type="caution">
    <text evidence="9">The sequence shown here is derived from an EMBL/GenBank/DDBJ whole genome shotgun (WGS) entry which is preliminary data.</text>
</comment>
<dbReference type="Gene3D" id="2.40.10.10">
    <property type="entry name" value="Trypsin-like serine proteases"/>
    <property type="match status" value="2"/>
</dbReference>
<gene>
    <name evidence="9" type="ORF">ILUMI_16703</name>
</gene>
<feature type="non-terminal residue" evidence="9">
    <location>
        <position position="270"/>
    </location>
</feature>
<dbReference type="CDD" id="cd00190">
    <property type="entry name" value="Tryp_SPc"/>
    <property type="match status" value="1"/>
</dbReference>
<dbReference type="PANTHER" id="PTHR24264">
    <property type="entry name" value="TRYPSIN-RELATED"/>
    <property type="match status" value="1"/>
</dbReference>
<dbReference type="Proteomes" id="UP000801492">
    <property type="component" value="Unassembled WGS sequence"/>
</dbReference>
<evidence type="ECO:0000313" key="9">
    <source>
        <dbReference type="EMBL" id="KAF2889470.1"/>
    </source>
</evidence>
<name>A0A8K0G2L7_IGNLU</name>
<dbReference type="FunFam" id="2.40.10.10:FF:000034">
    <property type="entry name" value="Eupolytin"/>
    <property type="match status" value="1"/>
</dbReference>
<dbReference type="PROSITE" id="PS00134">
    <property type="entry name" value="TRYPSIN_HIS"/>
    <property type="match status" value="1"/>
</dbReference>
<dbReference type="PRINTS" id="PR00722">
    <property type="entry name" value="CHYMOTRYPSIN"/>
</dbReference>
<dbReference type="GO" id="GO:0005615">
    <property type="term" value="C:extracellular space"/>
    <property type="evidence" value="ECO:0007669"/>
    <property type="project" value="TreeGrafter"/>
</dbReference>
<feature type="domain" description="Peptidase S1" evidence="8">
    <location>
        <begin position="30"/>
        <end position="265"/>
    </location>
</feature>
<reference evidence="9" key="1">
    <citation type="submission" date="2019-08" db="EMBL/GenBank/DDBJ databases">
        <title>The genome of the North American firefly Photinus pyralis.</title>
        <authorList>
            <consortium name="Photinus pyralis genome working group"/>
            <person name="Fallon T.R."/>
            <person name="Sander Lower S.E."/>
            <person name="Weng J.-K."/>
        </authorList>
    </citation>
    <scope>NUCLEOTIDE SEQUENCE</scope>
    <source>
        <strain evidence="9">TRF0915ILg1</strain>
        <tissue evidence="9">Whole body</tissue>
    </source>
</reference>
<dbReference type="InterPro" id="IPR043504">
    <property type="entry name" value="Peptidase_S1_PA_chymotrypsin"/>
</dbReference>
<dbReference type="SMART" id="SM00020">
    <property type="entry name" value="Tryp_SPc"/>
    <property type="match status" value="1"/>
</dbReference>
<keyword evidence="6" id="KW-1015">Disulfide bond</keyword>
<comment type="subcellular location">
    <subcellularLocation>
        <location evidence="1">Secreted</location>
    </subcellularLocation>
</comment>
<protein>
    <recommendedName>
        <fullName evidence="8">Peptidase S1 domain-containing protein</fullName>
    </recommendedName>
</protein>
<dbReference type="InterPro" id="IPR001254">
    <property type="entry name" value="Trypsin_dom"/>
</dbReference>
<dbReference type="InterPro" id="IPR001314">
    <property type="entry name" value="Peptidase_S1A"/>
</dbReference>
<dbReference type="SUPFAM" id="SSF50494">
    <property type="entry name" value="Trypsin-like serine proteases"/>
    <property type="match status" value="1"/>
</dbReference>
<dbReference type="PROSITE" id="PS00135">
    <property type="entry name" value="TRYPSIN_SER"/>
    <property type="match status" value="1"/>
</dbReference>
<dbReference type="GO" id="GO:0006508">
    <property type="term" value="P:proteolysis"/>
    <property type="evidence" value="ECO:0007669"/>
    <property type="project" value="UniProtKB-KW"/>
</dbReference>
<dbReference type="OrthoDB" id="5565075at2759"/>
<accession>A0A8K0G2L7</accession>
<dbReference type="Pfam" id="PF00089">
    <property type="entry name" value="Trypsin"/>
    <property type="match status" value="1"/>
</dbReference>
<evidence type="ECO:0000313" key="10">
    <source>
        <dbReference type="Proteomes" id="UP000801492"/>
    </source>
</evidence>
<evidence type="ECO:0000259" key="8">
    <source>
        <dbReference type="PROSITE" id="PS50240"/>
    </source>
</evidence>
<evidence type="ECO:0000256" key="4">
    <source>
        <dbReference type="ARBA" id="ARBA00022801"/>
    </source>
</evidence>
<dbReference type="InterPro" id="IPR018114">
    <property type="entry name" value="TRYPSIN_HIS"/>
</dbReference>
<dbReference type="EMBL" id="VTPC01066391">
    <property type="protein sequence ID" value="KAF2889470.1"/>
    <property type="molecule type" value="Genomic_DNA"/>
</dbReference>